<dbReference type="Gene3D" id="3.30.450.20">
    <property type="entry name" value="PAS domain"/>
    <property type="match status" value="1"/>
</dbReference>
<dbReference type="NCBIfam" id="TIGR00229">
    <property type="entry name" value="sensory_box"/>
    <property type="match status" value="1"/>
</dbReference>
<dbReference type="InterPro" id="IPR029787">
    <property type="entry name" value="Nucleotide_cyclase"/>
</dbReference>
<feature type="domain" description="EAL" evidence="2">
    <location>
        <begin position="337"/>
        <end position="591"/>
    </location>
</feature>
<organism evidence="4 5">
    <name type="scientific">Pigmentiphaga kullae</name>
    <dbReference type="NCBI Taxonomy" id="151784"/>
    <lineage>
        <taxon>Bacteria</taxon>
        <taxon>Pseudomonadati</taxon>
        <taxon>Pseudomonadota</taxon>
        <taxon>Betaproteobacteria</taxon>
        <taxon>Burkholderiales</taxon>
        <taxon>Alcaligenaceae</taxon>
        <taxon>Pigmentiphaga</taxon>
    </lineage>
</organism>
<dbReference type="Gene3D" id="3.20.20.450">
    <property type="entry name" value="EAL domain"/>
    <property type="match status" value="1"/>
</dbReference>
<dbReference type="GO" id="GO:0006355">
    <property type="term" value="P:regulation of DNA-templated transcription"/>
    <property type="evidence" value="ECO:0007669"/>
    <property type="project" value="InterPro"/>
</dbReference>
<name>A0A4Q7N827_9BURK</name>
<evidence type="ECO:0000259" key="3">
    <source>
        <dbReference type="PROSITE" id="PS50887"/>
    </source>
</evidence>
<dbReference type="SMART" id="SM00052">
    <property type="entry name" value="EAL"/>
    <property type="match status" value="1"/>
</dbReference>
<proteinExistence type="predicted"/>
<dbReference type="InterPro" id="IPR052155">
    <property type="entry name" value="Biofilm_reg_signaling"/>
</dbReference>
<dbReference type="InterPro" id="IPR000160">
    <property type="entry name" value="GGDEF_dom"/>
</dbReference>
<accession>A0A4Q7N827</accession>
<dbReference type="SMART" id="SM00091">
    <property type="entry name" value="PAS"/>
    <property type="match status" value="1"/>
</dbReference>
<evidence type="ECO:0000313" key="4">
    <source>
        <dbReference type="EMBL" id="RZS78190.1"/>
    </source>
</evidence>
<reference evidence="4 5" key="1">
    <citation type="submission" date="2019-02" db="EMBL/GenBank/DDBJ databases">
        <title>Genomic Encyclopedia of Type Strains, Phase IV (KMG-IV): sequencing the most valuable type-strain genomes for metagenomic binning, comparative biology and taxonomic classification.</title>
        <authorList>
            <person name="Goeker M."/>
        </authorList>
    </citation>
    <scope>NUCLEOTIDE SEQUENCE [LARGE SCALE GENOMIC DNA]</scope>
    <source>
        <strain evidence="4 5">K24</strain>
    </source>
</reference>
<feature type="domain" description="GGDEF" evidence="3">
    <location>
        <begin position="197"/>
        <end position="328"/>
    </location>
</feature>
<dbReference type="PROSITE" id="PS50887">
    <property type="entry name" value="GGDEF"/>
    <property type="match status" value="1"/>
</dbReference>
<dbReference type="PROSITE" id="PS50883">
    <property type="entry name" value="EAL"/>
    <property type="match status" value="1"/>
</dbReference>
<dbReference type="SMART" id="SM00267">
    <property type="entry name" value="GGDEF"/>
    <property type="match status" value="1"/>
</dbReference>
<dbReference type="InterPro" id="IPR035965">
    <property type="entry name" value="PAS-like_dom_sf"/>
</dbReference>
<dbReference type="InterPro" id="IPR013767">
    <property type="entry name" value="PAS_fold"/>
</dbReference>
<dbReference type="EMBL" id="SGXC01000003">
    <property type="protein sequence ID" value="RZS78190.1"/>
    <property type="molecule type" value="Genomic_DNA"/>
</dbReference>
<dbReference type="InterPro" id="IPR000014">
    <property type="entry name" value="PAS"/>
</dbReference>
<dbReference type="CDD" id="cd00130">
    <property type="entry name" value="PAS"/>
    <property type="match status" value="1"/>
</dbReference>
<dbReference type="InterPro" id="IPR035919">
    <property type="entry name" value="EAL_sf"/>
</dbReference>
<dbReference type="InterPro" id="IPR043128">
    <property type="entry name" value="Rev_trsase/Diguanyl_cyclase"/>
</dbReference>
<dbReference type="PROSITE" id="PS50112">
    <property type="entry name" value="PAS"/>
    <property type="match status" value="1"/>
</dbReference>
<dbReference type="PANTHER" id="PTHR44757:SF2">
    <property type="entry name" value="BIOFILM ARCHITECTURE MAINTENANCE PROTEIN MBAA"/>
    <property type="match status" value="1"/>
</dbReference>
<evidence type="ECO:0000259" key="2">
    <source>
        <dbReference type="PROSITE" id="PS50883"/>
    </source>
</evidence>
<sequence>MSWSWRNETVHNDAGATTAWSAQQLTATAYQLAMQSAPCGIFMCDAHGVFTMVNPAYERITGYSAGQLIGKLRFDALHDPSELALRQGELASPPVRDIVGLHPDSEMIASQGTEADWTYMRRNGARVTVTLALSRLTQADGQTAGYVGTVFDNSRRPRNGLQLWHLLHHDPLTGLPNQELLEERLGLALERAKASSDPVLLVLLELDNLRKLRDTLGHAAADTAIKQVAARLKRLCGDEHVLGLMRGSLFVMISTGRNTLSAEREAALMAEVSRPIPFASATLHVSASIGVSSHPTAGNDARALLQRALLALHAASRSGGGTARHFDFGMQTQSARRNHLETLLREAVETRQFSLAYQPQVDLRSGHITRAETLLRWQHPRLGAVGPAEFVPMAEDLGLMDELGAWVIDSACQQAVRLHAKFGQSPCMAINISPTQLRDRKLYGVVASALERWHLPPGCLELEITEGLLLDNTRQVSDTLQSLRKLGVAIAIDDFGTGYSSFAYLARFPVNRIKIDRSLVRAISSVKNGDAIISAIIGMAHALGIKVTAEGVETAAHARRLGELGCDEAQGFWFSRPLTAQALENALTPIG</sequence>
<evidence type="ECO:0000313" key="5">
    <source>
        <dbReference type="Proteomes" id="UP000292445"/>
    </source>
</evidence>
<evidence type="ECO:0000259" key="1">
    <source>
        <dbReference type="PROSITE" id="PS50112"/>
    </source>
</evidence>
<dbReference type="InterPro" id="IPR001633">
    <property type="entry name" value="EAL_dom"/>
</dbReference>
<keyword evidence="5" id="KW-1185">Reference proteome</keyword>
<protein>
    <submittedName>
        <fullName evidence="4">PAS domain S-box-containing protein/diguanylate cyclase (GGDEF)-like protein</fullName>
    </submittedName>
</protein>
<dbReference type="AlphaFoldDB" id="A0A4Q7N827"/>
<dbReference type="Proteomes" id="UP000292445">
    <property type="component" value="Unassembled WGS sequence"/>
</dbReference>
<dbReference type="PANTHER" id="PTHR44757">
    <property type="entry name" value="DIGUANYLATE CYCLASE DGCP"/>
    <property type="match status" value="1"/>
</dbReference>
<comment type="caution">
    <text evidence="4">The sequence shown here is derived from an EMBL/GenBank/DDBJ whole genome shotgun (WGS) entry which is preliminary data.</text>
</comment>
<dbReference type="CDD" id="cd01948">
    <property type="entry name" value="EAL"/>
    <property type="match status" value="1"/>
</dbReference>
<dbReference type="Pfam" id="PF00990">
    <property type="entry name" value="GGDEF"/>
    <property type="match status" value="1"/>
</dbReference>
<dbReference type="SUPFAM" id="SSF55785">
    <property type="entry name" value="PYP-like sensor domain (PAS domain)"/>
    <property type="match status" value="1"/>
</dbReference>
<dbReference type="Pfam" id="PF00989">
    <property type="entry name" value="PAS"/>
    <property type="match status" value="1"/>
</dbReference>
<dbReference type="CDD" id="cd01949">
    <property type="entry name" value="GGDEF"/>
    <property type="match status" value="1"/>
</dbReference>
<feature type="domain" description="PAS" evidence="1">
    <location>
        <begin position="26"/>
        <end position="82"/>
    </location>
</feature>
<dbReference type="SUPFAM" id="SSF55073">
    <property type="entry name" value="Nucleotide cyclase"/>
    <property type="match status" value="1"/>
</dbReference>
<dbReference type="SUPFAM" id="SSF141868">
    <property type="entry name" value="EAL domain-like"/>
    <property type="match status" value="1"/>
</dbReference>
<dbReference type="NCBIfam" id="TIGR00254">
    <property type="entry name" value="GGDEF"/>
    <property type="match status" value="1"/>
</dbReference>
<dbReference type="Pfam" id="PF00563">
    <property type="entry name" value="EAL"/>
    <property type="match status" value="1"/>
</dbReference>
<gene>
    <name evidence="4" type="ORF">EV675_4832</name>
</gene>
<dbReference type="Gene3D" id="3.30.70.270">
    <property type="match status" value="1"/>
</dbReference>